<sequence length="61" mass="6826">MVRSSISRTGLKHLHLAVIGRPLLLYVLPMISRQEDGWAVWTPTSFPSCAKLKTFSTVLNT</sequence>
<dbReference type="EMBL" id="KI666165">
    <property type="protein sequence ID" value="ETN71959.1"/>
    <property type="molecule type" value="Genomic_DNA"/>
</dbReference>
<protein>
    <submittedName>
        <fullName evidence="1">Uncharacterized protein</fullName>
    </submittedName>
</protein>
<name>W2SQF6_NECAM</name>
<dbReference type="KEGG" id="nai:NECAME_19084"/>
<accession>W2SQF6</accession>
<proteinExistence type="predicted"/>
<keyword evidence="2" id="KW-1185">Reference proteome</keyword>
<organism evidence="1 2">
    <name type="scientific">Necator americanus</name>
    <name type="common">Human hookworm</name>
    <dbReference type="NCBI Taxonomy" id="51031"/>
    <lineage>
        <taxon>Eukaryota</taxon>
        <taxon>Metazoa</taxon>
        <taxon>Ecdysozoa</taxon>
        <taxon>Nematoda</taxon>
        <taxon>Chromadorea</taxon>
        <taxon>Rhabditida</taxon>
        <taxon>Rhabditina</taxon>
        <taxon>Rhabditomorpha</taxon>
        <taxon>Strongyloidea</taxon>
        <taxon>Ancylostomatidae</taxon>
        <taxon>Bunostominae</taxon>
        <taxon>Necator</taxon>
    </lineage>
</organism>
<dbReference type="Proteomes" id="UP000053676">
    <property type="component" value="Unassembled WGS sequence"/>
</dbReference>
<evidence type="ECO:0000313" key="2">
    <source>
        <dbReference type="Proteomes" id="UP000053676"/>
    </source>
</evidence>
<dbReference type="AlphaFoldDB" id="W2SQF6"/>
<gene>
    <name evidence="1" type="ORF">NECAME_19084</name>
</gene>
<evidence type="ECO:0000313" key="1">
    <source>
        <dbReference type="EMBL" id="ETN71959.1"/>
    </source>
</evidence>
<reference evidence="2" key="1">
    <citation type="journal article" date="2014" name="Nat. Genet.">
        <title>Genome of the human hookworm Necator americanus.</title>
        <authorList>
            <person name="Tang Y.T."/>
            <person name="Gao X."/>
            <person name="Rosa B.A."/>
            <person name="Abubucker S."/>
            <person name="Hallsworth-Pepin K."/>
            <person name="Martin J."/>
            <person name="Tyagi R."/>
            <person name="Heizer E."/>
            <person name="Zhang X."/>
            <person name="Bhonagiri-Palsikar V."/>
            <person name="Minx P."/>
            <person name="Warren W.C."/>
            <person name="Wang Q."/>
            <person name="Zhan B."/>
            <person name="Hotez P.J."/>
            <person name="Sternberg P.W."/>
            <person name="Dougall A."/>
            <person name="Gaze S.T."/>
            <person name="Mulvenna J."/>
            <person name="Sotillo J."/>
            <person name="Ranganathan S."/>
            <person name="Rabelo E.M."/>
            <person name="Wilson R.K."/>
            <person name="Felgner P.L."/>
            <person name="Bethony J."/>
            <person name="Hawdon J.M."/>
            <person name="Gasser R.B."/>
            <person name="Loukas A."/>
            <person name="Mitreva M."/>
        </authorList>
    </citation>
    <scope>NUCLEOTIDE SEQUENCE [LARGE SCALE GENOMIC DNA]</scope>
</reference>